<name>A0A1H4J8V9_9BACT</name>
<dbReference type="OrthoDB" id="9795505at2"/>
<evidence type="ECO:0000313" key="1">
    <source>
        <dbReference type="EMBL" id="SEB42078.1"/>
    </source>
</evidence>
<dbReference type="EMBL" id="FNSD01000001">
    <property type="protein sequence ID" value="SEB42078.1"/>
    <property type="molecule type" value="Genomic_DNA"/>
</dbReference>
<sequence>MDEQSQVVAVPAPKNEADLFPMYPMKGRTPVFPDDVKETHRRTKTPLLQYVLSARPLAFLTAPLIYLCLVAFLMLDVFVSLYQAICFPIYGIPKARRSDYLIFDRGALLYLNALERFNCINCSYANGLIAYVMEIVGRTEQHWCPLKHAQKLITQHSRYRSFLPYGDARMYRERIDGVREEFEDLRP</sequence>
<proteinExistence type="predicted"/>
<evidence type="ECO:0000313" key="2">
    <source>
        <dbReference type="Proteomes" id="UP000182409"/>
    </source>
</evidence>
<protein>
    <submittedName>
        <fullName evidence="1">Uncharacterized protein</fullName>
    </submittedName>
</protein>
<organism evidence="1 2">
    <name type="scientific">Terriglobus roseus</name>
    <dbReference type="NCBI Taxonomy" id="392734"/>
    <lineage>
        <taxon>Bacteria</taxon>
        <taxon>Pseudomonadati</taxon>
        <taxon>Acidobacteriota</taxon>
        <taxon>Terriglobia</taxon>
        <taxon>Terriglobales</taxon>
        <taxon>Acidobacteriaceae</taxon>
        <taxon>Terriglobus</taxon>
    </lineage>
</organism>
<reference evidence="1 2" key="1">
    <citation type="submission" date="2016-10" db="EMBL/GenBank/DDBJ databases">
        <authorList>
            <person name="de Groot N.N."/>
        </authorList>
    </citation>
    <scope>NUCLEOTIDE SEQUENCE [LARGE SCALE GENOMIC DNA]</scope>
    <source>
        <strain evidence="1 2">AB35.6</strain>
    </source>
</reference>
<gene>
    <name evidence="1" type="ORF">SAMN05443244_0413</name>
</gene>
<dbReference type="RefSeq" id="WP_074652126.1">
    <property type="nucleotide sequence ID" value="NZ_FNSD01000001.1"/>
</dbReference>
<accession>A0A1H4J8V9</accession>
<dbReference type="Proteomes" id="UP000182409">
    <property type="component" value="Unassembled WGS sequence"/>
</dbReference>
<dbReference type="AlphaFoldDB" id="A0A1H4J8V9"/>